<evidence type="ECO:0000259" key="2">
    <source>
        <dbReference type="PROSITE" id="PS51688"/>
    </source>
</evidence>
<keyword evidence="4" id="KW-1185">Reference proteome</keyword>
<evidence type="ECO:0000313" key="4">
    <source>
        <dbReference type="Proteomes" id="UP000199354"/>
    </source>
</evidence>
<dbReference type="Pfam" id="PF13884">
    <property type="entry name" value="Peptidase_S74"/>
    <property type="match status" value="1"/>
</dbReference>
<dbReference type="OrthoDB" id="1488700at2"/>
<organism evidence="3 4">
    <name type="scientific">Flavobacterium caeni</name>
    <dbReference type="NCBI Taxonomy" id="490189"/>
    <lineage>
        <taxon>Bacteria</taxon>
        <taxon>Pseudomonadati</taxon>
        <taxon>Bacteroidota</taxon>
        <taxon>Flavobacteriia</taxon>
        <taxon>Flavobacteriales</taxon>
        <taxon>Flavobacteriaceae</taxon>
        <taxon>Flavobacterium</taxon>
    </lineage>
</organism>
<dbReference type="Gene3D" id="2.150.10.10">
    <property type="entry name" value="Serralysin-like metalloprotease, C-terminal"/>
    <property type="match status" value="1"/>
</dbReference>
<protein>
    <submittedName>
        <fullName evidence="3">Chaperone of endosialidase</fullName>
    </submittedName>
</protein>
<gene>
    <name evidence="3" type="ORF">SAMN02927903_01503</name>
</gene>
<evidence type="ECO:0000313" key="3">
    <source>
        <dbReference type="EMBL" id="SCY48425.1"/>
    </source>
</evidence>
<proteinExistence type="predicted"/>
<dbReference type="PROSITE" id="PS51688">
    <property type="entry name" value="ICA"/>
    <property type="match status" value="1"/>
</dbReference>
<dbReference type="Proteomes" id="UP000199354">
    <property type="component" value="Unassembled WGS sequence"/>
</dbReference>
<feature type="domain" description="Peptidase S74" evidence="2">
    <location>
        <begin position="940"/>
        <end position="1068"/>
    </location>
</feature>
<dbReference type="EMBL" id="FMVF01000006">
    <property type="protein sequence ID" value="SCY48425.1"/>
    <property type="molecule type" value="Genomic_DNA"/>
</dbReference>
<dbReference type="AlphaFoldDB" id="A0A1G5GA41"/>
<name>A0A1G5GA41_9FLAO</name>
<dbReference type="STRING" id="490189.SAMN02927903_01503"/>
<accession>A0A1G5GA41</accession>
<dbReference type="InterPro" id="IPR011049">
    <property type="entry name" value="Serralysin-like_metalloprot_C"/>
</dbReference>
<dbReference type="InterPro" id="IPR030392">
    <property type="entry name" value="S74_ICA"/>
</dbReference>
<evidence type="ECO:0000256" key="1">
    <source>
        <dbReference type="SAM" id="Coils"/>
    </source>
</evidence>
<reference evidence="3 4" key="1">
    <citation type="submission" date="2016-10" db="EMBL/GenBank/DDBJ databases">
        <authorList>
            <person name="de Groot N.N."/>
        </authorList>
    </citation>
    <scope>NUCLEOTIDE SEQUENCE [LARGE SCALE GENOMIC DNA]</scope>
    <source>
        <strain evidence="3 4">CGMCC 1.7031</strain>
    </source>
</reference>
<keyword evidence="1" id="KW-0175">Coiled coil</keyword>
<sequence>MLNQHHMKNLTLIVLLFLATITNAQVGIGTTMPNSSLDIPASNPAAPSSTDGILVPRISAFPATTPSAAQNGMMVFLTTTVGANQPGFYYWDNPSTSWKGVSGEKGWALAGNSGTNPAVNFIGTTDDNDLVFKRNSVPAGRIGIGSIAFGTNALALNTTADKNIAIGADALAAQSFSNGGAPYTTDNVAIGNRALRNNNPTTTSNGAQNVAVGTSSLFSNTTGSRNVAIGAESMYDNTTGSGNMGIGLAALRNNETGDANVALGVGALMNNTTGSDNIGIGKSALISNTIGEMNSAFSSQALSNNTTGSYNLAQGFSALMSNTSGNSNTAIGAQALQDNPDGSNNVAVGVVSMAILTNGSSNTAIGANAMRFQTAGSSNIAIGNFAGVPSLTGSNQLSIGNMIYGTGMNSGLTSHIGINEPAPNAKLQINASSASNPNNSDGIIIPRIGVFPVVNPAAAQNGMMVFLTTASGTNQPGFYYWDNPSTSWKGVGSTTSNAWNLTGNSGYNAATSFIGSIDSKEVFFRHTNQPSGVIGAASTAFGYRSGGTYNIVARNTSIGSLAAESNTVGLDNTTIGSEALNRNTAGGKNVAIGNRALYTQAFSNGGVAFDTDNVAIGYEALFTTNQTMLDEGNRNVAIGNYASRSNTTGNDNTSIGYRALYANTNGFHSVAIGTQALENATGFGNNLAIGWRTMQNNTGGDNMAFGAAALQSTGSGFGFRNTAIGMQAMSINDTGSNNISIGYASLLGNLTGNGNTVMGDMAMSQSQAGSYGTAIGYQAMLYANNTTTPFVNTNTAIGTEAIKGSATPANNTGLANTATGYQALTGNTSGSYNTVNGYQAMLLNSSGYNNTAIGSTAMNSNGLGYGNVAVGNRALVNNTAGNYNTCIGNNVYPTSSTALTNYTGLGYNVGGATSASNMVELGNASVTAIRAQVTGITAYSDRRIKNNIQENVPGLSFIGKLRPVTYNLDLHKQNEMLYRGDKDKEDFDWEGKYDIEKIKQTGFIAQEVAQAAQEINYDFNGVDVPKNAENLYSVNYTSFVVPLVKAVQEQQQIIEGQNEKISDLEARLKALEEKMAK</sequence>
<feature type="coiled-coil region" evidence="1">
    <location>
        <begin position="1047"/>
        <end position="1074"/>
    </location>
</feature>